<dbReference type="InterPro" id="IPR032818">
    <property type="entry name" value="DedA-like"/>
</dbReference>
<reference evidence="10 11" key="3">
    <citation type="submission" date="2020-08" db="EMBL/GenBank/DDBJ databases">
        <title>Genomic Encyclopedia of Type Strains, Phase IV (KMG-IV): sequencing the most valuable type-strain genomes for metagenomic binning, comparative biology and taxonomic classification.</title>
        <authorList>
            <person name="Goeker M."/>
        </authorList>
    </citation>
    <scope>NUCLEOTIDE SEQUENCE [LARGE SCALE GENOMIC DNA]</scope>
    <source>
        <strain evidence="10 11">DSM 27521</strain>
    </source>
</reference>
<evidence type="ECO:0000313" key="12">
    <source>
        <dbReference type="Proteomes" id="UP000619376"/>
    </source>
</evidence>
<sequence>MTLFAWVGNLDPTVLNAATAALLALEGAGIPGIPGVLPMLAQGRMIHAGQTTLAAAITWGVLGNWTGSLLGYATWRWGARWLPDAWRARVAGERTASLLARSGPGLIVVSRSLGSLRTPVTVVAGTSGYPLARYAALSLLGAGVHVGVWQTLLWKVGPALLPQVARWGRELVIVVAVIAVSAWFGKCLVGRRQRVQAGPPAEPNIPTVNPPRAP</sequence>
<dbReference type="EMBL" id="BNAJ01000015">
    <property type="protein sequence ID" value="GHF61583.1"/>
    <property type="molecule type" value="Genomic_DNA"/>
</dbReference>
<feature type="transmembrane region" description="Helical" evidence="7">
    <location>
        <begin position="171"/>
        <end position="189"/>
    </location>
</feature>
<protein>
    <submittedName>
        <fullName evidence="9">Alkaline phosphatase</fullName>
    </submittedName>
    <submittedName>
        <fullName evidence="10">Membrane protein DedA with SNARE-associated domain</fullName>
    </submittedName>
</protein>
<reference evidence="9" key="1">
    <citation type="journal article" date="2014" name="Int. J. Syst. Evol. Microbiol.">
        <title>Complete genome of a new Firmicutes species belonging to the dominant human colonic microbiota ('Ruminococcus bicirculans') reveals two chromosomes and a selective capacity to utilize plant glucans.</title>
        <authorList>
            <consortium name="NISC Comparative Sequencing Program"/>
            <person name="Wegmann U."/>
            <person name="Louis P."/>
            <person name="Goesmann A."/>
            <person name="Henrissat B."/>
            <person name="Duncan S.H."/>
            <person name="Flint H.J."/>
        </authorList>
    </citation>
    <scope>NUCLEOTIDE SEQUENCE</scope>
    <source>
        <strain evidence="9">CGMCC 1.18437</strain>
    </source>
</reference>
<keyword evidence="6 7" id="KW-0472">Membrane</keyword>
<organism evidence="10 11">
    <name type="scientific">Deinococcus metalli</name>
    <dbReference type="NCBI Taxonomy" id="1141878"/>
    <lineage>
        <taxon>Bacteria</taxon>
        <taxon>Thermotogati</taxon>
        <taxon>Deinococcota</taxon>
        <taxon>Deinococci</taxon>
        <taxon>Deinococcales</taxon>
        <taxon>Deinococcaceae</taxon>
        <taxon>Deinococcus</taxon>
    </lineage>
</organism>
<comment type="similarity">
    <text evidence="2 7">Belongs to the DedA family.</text>
</comment>
<dbReference type="Proteomes" id="UP000539473">
    <property type="component" value="Unassembled WGS sequence"/>
</dbReference>
<evidence type="ECO:0000256" key="1">
    <source>
        <dbReference type="ARBA" id="ARBA00004651"/>
    </source>
</evidence>
<dbReference type="AlphaFoldDB" id="A0A7W8KI90"/>
<keyword evidence="12" id="KW-1185">Reference proteome</keyword>
<evidence type="ECO:0000259" key="8">
    <source>
        <dbReference type="Pfam" id="PF09335"/>
    </source>
</evidence>
<feature type="domain" description="VTT" evidence="8">
    <location>
        <begin position="39"/>
        <end position="150"/>
    </location>
</feature>
<name>A0A7W8KI90_9DEIO</name>
<comment type="caution">
    <text evidence="7">Lacks conserved residue(s) required for the propagation of feature annotation.</text>
</comment>
<dbReference type="GO" id="GO:0005886">
    <property type="term" value="C:plasma membrane"/>
    <property type="evidence" value="ECO:0007669"/>
    <property type="project" value="UniProtKB-SubCell"/>
</dbReference>
<reference evidence="12" key="2">
    <citation type="journal article" date="2019" name="Int. J. Syst. Evol. Microbiol.">
        <title>The Global Catalogue of Microorganisms (GCM) 10K type strain sequencing project: providing services to taxonomists for standard genome sequencing and annotation.</title>
        <authorList>
            <consortium name="The Broad Institute Genomics Platform"/>
            <consortium name="The Broad Institute Genome Sequencing Center for Infectious Disease"/>
            <person name="Wu L."/>
            <person name="Ma J."/>
        </authorList>
    </citation>
    <scope>NUCLEOTIDE SEQUENCE [LARGE SCALE GENOMIC DNA]</scope>
    <source>
        <strain evidence="12">CGMCC 1.18437</strain>
    </source>
</reference>
<comment type="subcellular location">
    <subcellularLocation>
        <location evidence="1 7">Cell membrane</location>
        <topology evidence="1 7">Multi-pass membrane protein</topology>
    </subcellularLocation>
</comment>
<keyword evidence="5 7" id="KW-1133">Transmembrane helix</keyword>
<dbReference type="PANTHER" id="PTHR30353:SF15">
    <property type="entry name" value="INNER MEMBRANE PROTEIN YABI"/>
    <property type="match status" value="1"/>
</dbReference>
<dbReference type="Pfam" id="PF09335">
    <property type="entry name" value="VTT_dom"/>
    <property type="match status" value="1"/>
</dbReference>
<evidence type="ECO:0000256" key="3">
    <source>
        <dbReference type="ARBA" id="ARBA00022475"/>
    </source>
</evidence>
<evidence type="ECO:0000313" key="11">
    <source>
        <dbReference type="Proteomes" id="UP000539473"/>
    </source>
</evidence>
<evidence type="ECO:0000313" key="9">
    <source>
        <dbReference type="EMBL" id="GHF61583.1"/>
    </source>
</evidence>
<accession>A0A7W8KI90</accession>
<gene>
    <name evidence="9" type="ORF">GCM10017781_42190</name>
    <name evidence="10" type="ORF">HNQ07_004179</name>
</gene>
<evidence type="ECO:0000256" key="4">
    <source>
        <dbReference type="ARBA" id="ARBA00022692"/>
    </source>
</evidence>
<keyword evidence="4 7" id="KW-0812">Transmembrane</keyword>
<dbReference type="EMBL" id="JACHFK010000014">
    <property type="protein sequence ID" value="MBB5378672.1"/>
    <property type="molecule type" value="Genomic_DNA"/>
</dbReference>
<dbReference type="InterPro" id="IPR032816">
    <property type="entry name" value="VTT_dom"/>
</dbReference>
<evidence type="ECO:0000256" key="7">
    <source>
        <dbReference type="RuleBase" id="RU367016"/>
    </source>
</evidence>
<feature type="transmembrane region" description="Helical" evidence="7">
    <location>
        <begin position="20"/>
        <end position="41"/>
    </location>
</feature>
<dbReference type="Proteomes" id="UP000619376">
    <property type="component" value="Unassembled WGS sequence"/>
</dbReference>
<keyword evidence="3 7" id="KW-1003">Cell membrane</keyword>
<evidence type="ECO:0000313" key="10">
    <source>
        <dbReference type="EMBL" id="MBB5378672.1"/>
    </source>
</evidence>
<proteinExistence type="inferred from homology"/>
<evidence type="ECO:0000256" key="5">
    <source>
        <dbReference type="ARBA" id="ARBA00022989"/>
    </source>
</evidence>
<evidence type="ECO:0000256" key="6">
    <source>
        <dbReference type="ARBA" id="ARBA00023136"/>
    </source>
</evidence>
<dbReference type="PANTHER" id="PTHR30353">
    <property type="entry name" value="INNER MEMBRANE PROTEIN DEDA-RELATED"/>
    <property type="match status" value="1"/>
</dbReference>
<evidence type="ECO:0000256" key="2">
    <source>
        <dbReference type="ARBA" id="ARBA00010792"/>
    </source>
</evidence>
<reference evidence="9" key="4">
    <citation type="submission" date="2024-05" db="EMBL/GenBank/DDBJ databases">
        <authorList>
            <person name="Sun Q."/>
            <person name="Zhou Y."/>
        </authorList>
    </citation>
    <scope>NUCLEOTIDE SEQUENCE</scope>
    <source>
        <strain evidence="9">CGMCC 1.18437</strain>
    </source>
</reference>
<dbReference type="RefSeq" id="WP_184115319.1">
    <property type="nucleotide sequence ID" value="NZ_BNAJ01000015.1"/>
</dbReference>
<comment type="caution">
    <text evidence="10">The sequence shown here is derived from an EMBL/GenBank/DDBJ whole genome shotgun (WGS) entry which is preliminary data.</text>
</comment>
<feature type="transmembrane region" description="Helical" evidence="7">
    <location>
        <begin position="53"/>
        <end position="75"/>
    </location>
</feature>